<comment type="catalytic activity">
    <reaction evidence="7 10 11">
        <text>4-methyl-5-(2-phosphooxyethyl)-thiazole + 4-amino-2-methyl-5-(diphosphooxymethyl)pyrimidine + H(+) = thiamine phosphate + diphosphate</text>
        <dbReference type="Rhea" id="RHEA:22328"/>
        <dbReference type="ChEBI" id="CHEBI:15378"/>
        <dbReference type="ChEBI" id="CHEBI:33019"/>
        <dbReference type="ChEBI" id="CHEBI:37575"/>
        <dbReference type="ChEBI" id="CHEBI:57841"/>
        <dbReference type="ChEBI" id="CHEBI:58296"/>
        <dbReference type="EC" id="2.5.1.3"/>
    </reaction>
</comment>
<dbReference type="AlphaFoldDB" id="A0A927N3I5"/>
<name>A0A927N3I5_9ACTN</name>
<evidence type="ECO:0000256" key="6">
    <source>
        <dbReference type="ARBA" id="ARBA00022977"/>
    </source>
</evidence>
<keyword evidence="3 10" id="KW-0808">Transferase</keyword>
<evidence type="ECO:0000256" key="1">
    <source>
        <dbReference type="ARBA" id="ARBA00003814"/>
    </source>
</evidence>
<proteinExistence type="inferred from homology"/>
<dbReference type="InterPro" id="IPR034291">
    <property type="entry name" value="TMP_synthase"/>
</dbReference>
<evidence type="ECO:0000256" key="9">
    <source>
        <dbReference type="ARBA" id="ARBA00047883"/>
    </source>
</evidence>
<evidence type="ECO:0000256" key="4">
    <source>
        <dbReference type="ARBA" id="ARBA00022723"/>
    </source>
</evidence>
<feature type="binding site" evidence="10">
    <location>
        <position position="173"/>
    </location>
    <ligand>
        <name>2-[(2R,5Z)-2-carboxy-4-methylthiazol-5(2H)-ylidene]ethyl phosphate</name>
        <dbReference type="ChEBI" id="CHEBI:62899"/>
    </ligand>
</feature>
<feature type="binding site" evidence="10">
    <location>
        <position position="142"/>
    </location>
    <ligand>
        <name>4-amino-2-methyl-5-(diphosphooxymethyl)pyrimidine</name>
        <dbReference type="ChEBI" id="CHEBI:57841"/>
    </ligand>
</feature>
<dbReference type="Proteomes" id="UP000638648">
    <property type="component" value="Unassembled WGS sequence"/>
</dbReference>
<feature type="binding site" evidence="10">
    <location>
        <position position="110"/>
    </location>
    <ligand>
        <name>4-amino-2-methyl-5-(diphosphooxymethyl)pyrimidine</name>
        <dbReference type="ChEBI" id="CHEBI:57841"/>
    </ligand>
</feature>
<dbReference type="PANTHER" id="PTHR20857:SF15">
    <property type="entry name" value="THIAMINE-PHOSPHATE SYNTHASE"/>
    <property type="match status" value="1"/>
</dbReference>
<feature type="compositionally biased region" description="Basic and acidic residues" evidence="13">
    <location>
        <begin position="225"/>
        <end position="234"/>
    </location>
</feature>
<comment type="similarity">
    <text evidence="10 11">Belongs to the thiamine-phosphate synthase family.</text>
</comment>
<feature type="binding site" evidence="10">
    <location>
        <position position="72"/>
    </location>
    <ligand>
        <name>4-amino-2-methyl-5-(diphosphooxymethyl)pyrimidine</name>
        <dbReference type="ChEBI" id="CHEBI:57841"/>
    </ligand>
</feature>
<evidence type="ECO:0000256" key="10">
    <source>
        <dbReference type="HAMAP-Rule" id="MF_00097"/>
    </source>
</evidence>
<dbReference type="InterPro" id="IPR022998">
    <property type="entry name" value="ThiamineP_synth_TenI"/>
</dbReference>
<protein>
    <recommendedName>
        <fullName evidence="10">Thiamine-phosphate synthase</fullName>
        <shortName evidence="10">TP synthase</shortName>
        <shortName evidence="10">TPS</shortName>
        <ecNumber evidence="10">2.5.1.3</ecNumber>
    </recommendedName>
    <alternativeName>
        <fullName evidence="10">Thiamine-phosphate pyrophosphorylase</fullName>
        <shortName evidence="10">TMP pyrophosphorylase</shortName>
        <shortName evidence="10">TMP-PPase</shortName>
    </alternativeName>
</protein>
<keyword evidence="4 10" id="KW-0479">Metal-binding</keyword>
<evidence type="ECO:0000256" key="3">
    <source>
        <dbReference type="ARBA" id="ARBA00022679"/>
    </source>
</evidence>
<dbReference type="NCBIfam" id="TIGR00693">
    <property type="entry name" value="thiE"/>
    <property type="match status" value="1"/>
</dbReference>
<evidence type="ECO:0000256" key="5">
    <source>
        <dbReference type="ARBA" id="ARBA00022842"/>
    </source>
</evidence>
<feature type="binding site" evidence="10">
    <location>
        <position position="91"/>
    </location>
    <ligand>
        <name>Mg(2+)</name>
        <dbReference type="ChEBI" id="CHEBI:18420"/>
    </ligand>
</feature>
<evidence type="ECO:0000256" key="11">
    <source>
        <dbReference type="RuleBase" id="RU003826"/>
    </source>
</evidence>
<dbReference type="EMBL" id="JADBEM010000001">
    <property type="protein sequence ID" value="MBE1611414.1"/>
    <property type="molecule type" value="Genomic_DNA"/>
</dbReference>
<keyword evidence="16" id="KW-1185">Reference proteome</keyword>
<keyword evidence="6 10" id="KW-0784">Thiamine biosynthesis</keyword>
<dbReference type="Pfam" id="PF02581">
    <property type="entry name" value="TMP-TENI"/>
    <property type="match status" value="1"/>
</dbReference>
<dbReference type="InterPro" id="IPR036206">
    <property type="entry name" value="ThiamineP_synth_sf"/>
</dbReference>
<comment type="catalytic activity">
    <reaction evidence="9 10 11">
        <text>2-[(2R,5Z)-2-carboxy-4-methylthiazol-5(2H)-ylidene]ethyl phosphate + 4-amino-2-methyl-5-(diphosphooxymethyl)pyrimidine + 2 H(+) = thiamine phosphate + CO2 + diphosphate</text>
        <dbReference type="Rhea" id="RHEA:47844"/>
        <dbReference type="ChEBI" id="CHEBI:15378"/>
        <dbReference type="ChEBI" id="CHEBI:16526"/>
        <dbReference type="ChEBI" id="CHEBI:33019"/>
        <dbReference type="ChEBI" id="CHEBI:37575"/>
        <dbReference type="ChEBI" id="CHEBI:57841"/>
        <dbReference type="ChEBI" id="CHEBI:62899"/>
        <dbReference type="EC" id="2.5.1.3"/>
    </reaction>
</comment>
<comment type="cofactor">
    <cofactor evidence="10">
        <name>Mg(2+)</name>
        <dbReference type="ChEBI" id="CHEBI:18420"/>
    </cofactor>
    <text evidence="10">Binds 1 Mg(2+) ion per subunit.</text>
</comment>
<comment type="catalytic activity">
    <reaction evidence="8 10 11">
        <text>2-(2-carboxy-4-methylthiazol-5-yl)ethyl phosphate + 4-amino-2-methyl-5-(diphosphooxymethyl)pyrimidine + 2 H(+) = thiamine phosphate + CO2 + diphosphate</text>
        <dbReference type="Rhea" id="RHEA:47848"/>
        <dbReference type="ChEBI" id="CHEBI:15378"/>
        <dbReference type="ChEBI" id="CHEBI:16526"/>
        <dbReference type="ChEBI" id="CHEBI:33019"/>
        <dbReference type="ChEBI" id="CHEBI:37575"/>
        <dbReference type="ChEBI" id="CHEBI:57841"/>
        <dbReference type="ChEBI" id="CHEBI:62890"/>
        <dbReference type="EC" id="2.5.1.3"/>
    </reaction>
</comment>
<dbReference type="GO" id="GO:0004789">
    <property type="term" value="F:thiamine-phosphate diphosphorylase activity"/>
    <property type="evidence" value="ECO:0007669"/>
    <property type="project" value="UniProtKB-UniRule"/>
</dbReference>
<dbReference type="CDD" id="cd00564">
    <property type="entry name" value="TMP_TenI"/>
    <property type="match status" value="1"/>
</dbReference>
<dbReference type="SUPFAM" id="SSF51391">
    <property type="entry name" value="Thiamin phosphate synthase"/>
    <property type="match status" value="1"/>
</dbReference>
<dbReference type="RefSeq" id="WP_192754635.1">
    <property type="nucleotide sequence ID" value="NZ_BAABJL010000042.1"/>
</dbReference>
<comment type="pathway">
    <text evidence="2 10 12">Cofactor biosynthesis; thiamine diphosphate biosynthesis; thiamine phosphate from 4-amino-2-methyl-5-diphosphomethylpyrimidine and 4-methyl-5-(2-phosphoethyl)-thiazole: step 1/1.</text>
</comment>
<evidence type="ECO:0000256" key="2">
    <source>
        <dbReference type="ARBA" id="ARBA00005165"/>
    </source>
</evidence>
<comment type="caution">
    <text evidence="15">The sequence shown here is derived from an EMBL/GenBank/DDBJ whole genome shotgun (WGS) entry which is preliminary data.</text>
</comment>
<dbReference type="GO" id="GO:0000287">
    <property type="term" value="F:magnesium ion binding"/>
    <property type="evidence" value="ECO:0007669"/>
    <property type="project" value="UniProtKB-UniRule"/>
</dbReference>
<sequence>MVRTPVDLSLYLVTDTRMCAPRGVAATVAEAVAGGVTAVQLRDPLAGTRELLDLGEQVLRVLAGTGVPLLVNDRADVAHALGVGVHVGQDDLPPERARDLLGPDACIGLSVHEPRQLEAALALPPGTIDYLGVGPIFAQQTKTNAAPPVGLDTLAAITSRAVKGSLPCVAIGGIGVDNAAAVRAAGVDGIAVVSAICAQPDPGAAARRLRTAMGRRAATGPGNPTDHEAQQEVR</sequence>
<evidence type="ECO:0000256" key="8">
    <source>
        <dbReference type="ARBA" id="ARBA00047851"/>
    </source>
</evidence>
<evidence type="ECO:0000313" key="15">
    <source>
        <dbReference type="EMBL" id="MBE1611414.1"/>
    </source>
</evidence>
<keyword evidence="5 10" id="KW-0460">Magnesium</keyword>
<dbReference type="PANTHER" id="PTHR20857">
    <property type="entry name" value="THIAMINE-PHOSPHATE PYROPHOSPHORYLASE"/>
    <property type="match status" value="1"/>
</dbReference>
<evidence type="ECO:0000259" key="14">
    <source>
        <dbReference type="Pfam" id="PF02581"/>
    </source>
</evidence>
<feature type="binding site" evidence="10">
    <location>
        <begin position="193"/>
        <end position="194"/>
    </location>
    <ligand>
        <name>2-[(2R,5Z)-2-carboxy-4-methylthiazol-5(2H)-ylidene]ethyl phosphate</name>
        <dbReference type="ChEBI" id="CHEBI:62899"/>
    </ligand>
</feature>
<accession>A0A927N3I5</accession>
<dbReference type="InterPro" id="IPR013785">
    <property type="entry name" value="Aldolase_TIM"/>
</dbReference>
<gene>
    <name evidence="10" type="primary">thiE</name>
    <name evidence="15" type="ORF">HEB94_008262</name>
</gene>
<dbReference type="GO" id="GO:0009229">
    <property type="term" value="P:thiamine diphosphate biosynthetic process"/>
    <property type="evidence" value="ECO:0007669"/>
    <property type="project" value="UniProtKB-UniRule"/>
</dbReference>
<dbReference type="GO" id="GO:0005737">
    <property type="term" value="C:cytoplasm"/>
    <property type="evidence" value="ECO:0007669"/>
    <property type="project" value="TreeGrafter"/>
</dbReference>
<organism evidence="15 16">
    <name type="scientific">Actinopolymorpha pittospori</name>
    <dbReference type="NCBI Taxonomy" id="648752"/>
    <lineage>
        <taxon>Bacteria</taxon>
        <taxon>Bacillati</taxon>
        <taxon>Actinomycetota</taxon>
        <taxon>Actinomycetes</taxon>
        <taxon>Propionibacteriales</taxon>
        <taxon>Actinopolymorphaceae</taxon>
        <taxon>Actinopolymorpha</taxon>
    </lineage>
</organism>
<dbReference type="GO" id="GO:0009228">
    <property type="term" value="P:thiamine biosynthetic process"/>
    <property type="evidence" value="ECO:0007669"/>
    <property type="project" value="UniProtKB-KW"/>
</dbReference>
<evidence type="ECO:0000256" key="12">
    <source>
        <dbReference type="RuleBase" id="RU004253"/>
    </source>
</evidence>
<dbReference type="HAMAP" id="MF_00097">
    <property type="entry name" value="TMP_synthase"/>
    <property type="match status" value="1"/>
</dbReference>
<dbReference type="Gene3D" id="3.20.20.70">
    <property type="entry name" value="Aldolase class I"/>
    <property type="match status" value="1"/>
</dbReference>
<reference evidence="15" key="1">
    <citation type="submission" date="2020-10" db="EMBL/GenBank/DDBJ databases">
        <title>Sequencing the genomes of 1000 actinobacteria strains.</title>
        <authorList>
            <person name="Klenk H.-P."/>
        </authorList>
    </citation>
    <scope>NUCLEOTIDE SEQUENCE</scope>
    <source>
        <strain evidence="15">DSM 45354</strain>
    </source>
</reference>
<evidence type="ECO:0000256" key="7">
    <source>
        <dbReference type="ARBA" id="ARBA00047334"/>
    </source>
</evidence>
<feature type="binding site" evidence="10">
    <location>
        <position position="73"/>
    </location>
    <ligand>
        <name>Mg(2+)</name>
        <dbReference type="ChEBI" id="CHEBI:18420"/>
    </ligand>
</feature>
<feature type="domain" description="Thiamine phosphate synthase/TenI" evidence="14">
    <location>
        <begin position="10"/>
        <end position="196"/>
    </location>
</feature>
<evidence type="ECO:0000313" key="16">
    <source>
        <dbReference type="Proteomes" id="UP000638648"/>
    </source>
</evidence>
<feature type="region of interest" description="Disordered" evidence="13">
    <location>
        <begin position="215"/>
        <end position="234"/>
    </location>
</feature>
<comment type="caution">
    <text evidence="10">Lacks conserved residue(s) required for the propagation of feature annotation.</text>
</comment>
<dbReference type="EC" id="2.5.1.3" evidence="10"/>
<evidence type="ECO:0000256" key="13">
    <source>
        <dbReference type="SAM" id="MobiDB-lite"/>
    </source>
</evidence>
<comment type="function">
    <text evidence="1 10">Condenses 4-methyl-5-(beta-hydroxyethyl)thiazole monophosphate (THZ-P) and 2-methyl-4-amino-5-hydroxymethyl pyrimidine pyrophosphate (HMP-PP) to form thiamine monophosphate (TMP).</text>
</comment>